<reference evidence="2" key="1">
    <citation type="journal article" date="2019" name="Int. J. Syst. Evol. Microbiol.">
        <title>The Global Catalogue of Microorganisms (GCM) 10K type strain sequencing project: providing services to taxonomists for standard genome sequencing and annotation.</title>
        <authorList>
            <consortium name="The Broad Institute Genomics Platform"/>
            <consortium name="The Broad Institute Genome Sequencing Center for Infectious Disease"/>
            <person name="Wu L."/>
            <person name="Ma J."/>
        </authorList>
    </citation>
    <scope>NUCLEOTIDE SEQUENCE [LARGE SCALE GENOMIC DNA]</scope>
    <source>
        <strain evidence="2">KACC 12507</strain>
    </source>
</reference>
<dbReference type="InterPro" id="IPR021936">
    <property type="entry name" value="DUF3549"/>
</dbReference>
<accession>A0ABV9LW25</accession>
<proteinExistence type="predicted"/>
<protein>
    <submittedName>
        <fullName evidence="1">DUF3549 family protein</fullName>
    </submittedName>
</protein>
<name>A0ABV9LW25_9ALTE</name>
<dbReference type="RefSeq" id="WP_382407104.1">
    <property type="nucleotide sequence ID" value="NZ_JBHSGU010000002.1"/>
</dbReference>
<keyword evidence="2" id="KW-1185">Reference proteome</keyword>
<gene>
    <name evidence="1" type="ORF">ACFO4O_07715</name>
</gene>
<comment type="caution">
    <text evidence="1">The sequence shown here is derived from an EMBL/GenBank/DDBJ whole genome shotgun (WGS) entry which is preliminary data.</text>
</comment>
<sequence length="349" mass="39780">MHSHKAFATLSEFLLQAGTEYFILDVSRTRHLLDNQRFFDYENNERPYDCPRQGYAWFCLVFWNKSMNQEHYIWFLKLPVDEQGLIQQAARDQFLQIVIEALGNELQKVDTTSAELPENPFVFVPSQQLLADCNAFIRHHLDLPNRPGLAKAFTYIKAPNVQPWAELSVQDISDFASKIHHKPHEQAVIANLSQLPDAVCLCLFSSFEGIKLPSELNHALLNYQQSADDKLSAMALRALASSHNSAVKDYVHSLISSDNPLDIETLVVIAGRFWQCLIPQEHTEQDYLSLYLAKVAKADAHFDLFKGIYADLVHLPSLRVFLLATIRQKAQCEVLNQAIATLFAKRARN</sequence>
<evidence type="ECO:0000313" key="1">
    <source>
        <dbReference type="EMBL" id="MFC4700036.1"/>
    </source>
</evidence>
<organism evidence="1 2">
    <name type="scientific">Glaciecola siphonariae</name>
    <dbReference type="NCBI Taxonomy" id="521012"/>
    <lineage>
        <taxon>Bacteria</taxon>
        <taxon>Pseudomonadati</taxon>
        <taxon>Pseudomonadota</taxon>
        <taxon>Gammaproteobacteria</taxon>
        <taxon>Alteromonadales</taxon>
        <taxon>Alteromonadaceae</taxon>
        <taxon>Glaciecola</taxon>
    </lineage>
</organism>
<dbReference type="Pfam" id="PF12069">
    <property type="entry name" value="DUF3549"/>
    <property type="match status" value="1"/>
</dbReference>
<evidence type="ECO:0000313" key="2">
    <source>
        <dbReference type="Proteomes" id="UP001595897"/>
    </source>
</evidence>
<dbReference type="EMBL" id="JBHSGU010000002">
    <property type="protein sequence ID" value="MFC4700036.1"/>
    <property type="molecule type" value="Genomic_DNA"/>
</dbReference>
<dbReference type="Proteomes" id="UP001595897">
    <property type="component" value="Unassembled WGS sequence"/>
</dbReference>